<organism evidence="2 3">
    <name type="scientific">Luteimonas lutimaris</name>
    <dbReference type="NCBI Taxonomy" id="698645"/>
    <lineage>
        <taxon>Bacteria</taxon>
        <taxon>Pseudomonadati</taxon>
        <taxon>Pseudomonadota</taxon>
        <taxon>Gammaproteobacteria</taxon>
        <taxon>Lysobacterales</taxon>
        <taxon>Lysobacteraceae</taxon>
        <taxon>Luteimonas</taxon>
    </lineage>
</organism>
<dbReference type="EMBL" id="BAAAZU010000029">
    <property type="protein sequence ID" value="GAA3931006.1"/>
    <property type="molecule type" value="Genomic_DNA"/>
</dbReference>
<keyword evidence="3" id="KW-1185">Reference proteome</keyword>
<comment type="caution">
    <text evidence="2">The sequence shown here is derived from an EMBL/GenBank/DDBJ whole genome shotgun (WGS) entry which is preliminary data.</text>
</comment>
<proteinExistence type="predicted"/>
<name>A0ABP7MVL4_9GAMM</name>
<evidence type="ECO:0000313" key="3">
    <source>
        <dbReference type="Proteomes" id="UP001501727"/>
    </source>
</evidence>
<feature type="region of interest" description="Disordered" evidence="1">
    <location>
        <begin position="45"/>
        <end position="65"/>
    </location>
</feature>
<evidence type="ECO:0000313" key="2">
    <source>
        <dbReference type="EMBL" id="GAA3931006.1"/>
    </source>
</evidence>
<reference evidence="3" key="1">
    <citation type="journal article" date="2019" name="Int. J. Syst. Evol. Microbiol.">
        <title>The Global Catalogue of Microorganisms (GCM) 10K type strain sequencing project: providing services to taxonomists for standard genome sequencing and annotation.</title>
        <authorList>
            <consortium name="The Broad Institute Genomics Platform"/>
            <consortium name="The Broad Institute Genome Sequencing Center for Infectious Disease"/>
            <person name="Wu L."/>
            <person name="Ma J."/>
        </authorList>
    </citation>
    <scope>NUCLEOTIDE SEQUENCE [LARGE SCALE GENOMIC DNA]</scope>
    <source>
        <strain evidence="3">JCM 16916</strain>
    </source>
</reference>
<protein>
    <submittedName>
        <fullName evidence="2">Uncharacterized protein</fullName>
    </submittedName>
</protein>
<accession>A0ABP7MVL4</accession>
<dbReference type="Proteomes" id="UP001501727">
    <property type="component" value="Unassembled WGS sequence"/>
</dbReference>
<gene>
    <name evidence="2" type="ORF">GCM10022229_25700</name>
</gene>
<evidence type="ECO:0000256" key="1">
    <source>
        <dbReference type="SAM" id="MobiDB-lite"/>
    </source>
</evidence>
<sequence>MYDHDDNAEHEAVTRLFELTRSGDTGNCEYNQLDSMIYDRLEQAYGSDDTGHRPSGAIQVQTAAS</sequence>
<dbReference type="RefSeq" id="WP_344760407.1">
    <property type="nucleotide sequence ID" value="NZ_BAAAZU010000029.1"/>
</dbReference>